<evidence type="ECO:0000256" key="5">
    <source>
        <dbReference type="ARBA" id="ARBA00022448"/>
    </source>
</evidence>
<comment type="subcellular location">
    <subcellularLocation>
        <location evidence="1 10">Periplasm</location>
    </subcellularLocation>
</comment>
<evidence type="ECO:0000313" key="12">
    <source>
        <dbReference type="Proteomes" id="UP001589767"/>
    </source>
</evidence>
<keyword evidence="5 10" id="KW-0813">Transport</keyword>
<keyword evidence="6 10" id="KW-0732">Signal</keyword>
<feature type="signal peptide" evidence="10">
    <location>
        <begin position="1"/>
        <end position="21"/>
    </location>
</feature>
<protein>
    <recommendedName>
        <fullName evidence="4 10">Outer-membrane lipoprotein carrier protein</fullName>
    </recommendedName>
</protein>
<keyword evidence="8 10" id="KW-0653">Protein transport</keyword>
<evidence type="ECO:0000256" key="8">
    <source>
        <dbReference type="ARBA" id="ARBA00022927"/>
    </source>
</evidence>
<comment type="caution">
    <text evidence="11">The sequence shown here is derived from an EMBL/GenBank/DDBJ whole genome shotgun (WGS) entry which is preliminary data.</text>
</comment>
<proteinExistence type="inferred from homology"/>
<comment type="similarity">
    <text evidence="2 10">Belongs to the LolA family.</text>
</comment>
<organism evidence="11 12">
    <name type="scientific">Gallibacterium trehalosifermentans</name>
    <dbReference type="NCBI Taxonomy" id="516935"/>
    <lineage>
        <taxon>Bacteria</taxon>
        <taxon>Pseudomonadati</taxon>
        <taxon>Pseudomonadota</taxon>
        <taxon>Gammaproteobacteria</taxon>
        <taxon>Pasteurellales</taxon>
        <taxon>Pasteurellaceae</taxon>
        <taxon>Gallibacterium</taxon>
    </lineage>
</organism>
<evidence type="ECO:0000256" key="1">
    <source>
        <dbReference type="ARBA" id="ARBA00004418"/>
    </source>
</evidence>
<comment type="function">
    <text evidence="10">Participates in the translocation of lipoproteins from the inner membrane to the outer membrane. Only forms a complex with a lipoprotein if the residue after the N-terminal Cys is not an aspartate (The Asp acts as a targeting signal to indicate that the lipoprotein should stay in the inner membrane).</text>
</comment>
<evidence type="ECO:0000256" key="9">
    <source>
        <dbReference type="ARBA" id="ARBA00023186"/>
    </source>
</evidence>
<keyword evidence="7 10" id="KW-0574">Periplasm</keyword>
<evidence type="ECO:0000256" key="4">
    <source>
        <dbReference type="ARBA" id="ARBA00014035"/>
    </source>
</evidence>
<keyword evidence="12" id="KW-1185">Reference proteome</keyword>
<gene>
    <name evidence="10 11" type="primary">lolA</name>
    <name evidence="11" type="ORF">ACFFHK_08745</name>
</gene>
<comment type="subunit">
    <text evidence="3 10">Monomer.</text>
</comment>
<keyword evidence="11" id="KW-0449">Lipoprotein</keyword>
<dbReference type="NCBIfam" id="TIGR00547">
    <property type="entry name" value="lolA"/>
    <property type="match status" value="1"/>
</dbReference>
<feature type="chain" id="PRO_5044932969" description="Outer-membrane lipoprotein carrier protein" evidence="10">
    <location>
        <begin position="22"/>
        <end position="206"/>
    </location>
</feature>
<evidence type="ECO:0000256" key="2">
    <source>
        <dbReference type="ARBA" id="ARBA00007615"/>
    </source>
</evidence>
<keyword evidence="9 10" id="KW-0143">Chaperone</keyword>
<dbReference type="Proteomes" id="UP001589767">
    <property type="component" value="Unassembled WGS sequence"/>
</dbReference>
<dbReference type="EMBL" id="JBHLWB010000009">
    <property type="protein sequence ID" value="MFC0309788.1"/>
    <property type="molecule type" value="Genomic_DNA"/>
</dbReference>
<evidence type="ECO:0000256" key="10">
    <source>
        <dbReference type="HAMAP-Rule" id="MF_00240"/>
    </source>
</evidence>
<dbReference type="CDD" id="cd16325">
    <property type="entry name" value="LolA"/>
    <property type="match status" value="1"/>
</dbReference>
<dbReference type="Gene3D" id="2.50.20.10">
    <property type="entry name" value="Lipoprotein localisation LolA/LolB/LppX"/>
    <property type="match status" value="1"/>
</dbReference>
<accession>A0ABV6H2E1</accession>
<dbReference type="InterPro" id="IPR018323">
    <property type="entry name" value="OM_lipoprot_carrier_LolA_Pbac"/>
</dbReference>
<dbReference type="Pfam" id="PF03548">
    <property type="entry name" value="LolA"/>
    <property type="match status" value="1"/>
</dbReference>
<dbReference type="RefSeq" id="WP_382371545.1">
    <property type="nucleotide sequence ID" value="NZ_JBHLWB010000009.1"/>
</dbReference>
<evidence type="ECO:0000313" key="11">
    <source>
        <dbReference type="EMBL" id="MFC0309788.1"/>
    </source>
</evidence>
<dbReference type="PANTHER" id="PTHR35869">
    <property type="entry name" value="OUTER-MEMBRANE LIPOPROTEIN CARRIER PROTEIN"/>
    <property type="match status" value="1"/>
</dbReference>
<name>A0ABV6H2E1_9PAST</name>
<dbReference type="InterPro" id="IPR004564">
    <property type="entry name" value="OM_lipoprot_carrier_LolA-like"/>
</dbReference>
<dbReference type="HAMAP" id="MF_00240">
    <property type="entry name" value="LolA"/>
    <property type="match status" value="1"/>
</dbReference>
<evidence type="ECO:0000256" key="6">
    <source>
        <dbReference type="ARBA" id="ARBA00022729"/>
    </source>
</evidence>
<dbReference type="SUPFAM" id="SSF89392">
    <property type="entry name" value="Prokaryotic lipoproteins and lipoprotein localization factors"/>
    <property type="match status" value="1"/>
</dbReference>
<reference evidence="11 12" key="1">
    <citation type="submission" date="2024-09" db="EMBL/GenBank/DDBJ databases">
        <authorList>
            <person name="Sun Q."/>
            <person name="Mori K."/>
        </authorList>
    </citation>
    <scope>NUCLEOTIDE SEQUENCE [LARGE SCALE GENOMIC DNA]</scope>
    <source>
        <strain evidence="11 12">CCM 7539</strain>
    </source>
</reference>
<dbReference type="InterPro" id="IPR029046">
    <property type="entry name" value="LolA/LolB/LppX"/>
</dbReference>
<evidence type="ECO:0000256" key="3">
    <source>
        <dbReference type="ARBA" id="ARBA00011245"/>
    </source>
</evidence>
<evidence type="ECO:0000256" key="7">
    <source>
        <dbReference type="ARBA" id="ARBA00022764"/>
    </source>
</evidence>
<dbReference type="PANTHER" id="PTHR35869:SF1">
    <property type="entry name" value="OUTER-MEMBRANE LIPOPROTEIN CARRIER PROTEIN"/>
    <property type="match status" value="1"/>
</dbReference>
<sequence length="206" mass="23273" precursor="true">MQKLFGLLSVATLLFTNHALADAKSELQQRLNHISSLSSSFQQRVSDADGKVIQQGEGTLQIKHPNLFKMTITSPQESEMIADGKTLWFYDPFVEQATANWVNDAVNNTPFVLLTSNDQRHWANYQVEQKDDVFTLTPRNNKSHIKQFTIKINADGLLNSFSTIEKDGQANLYILRNINTAELPNSLFKFTLPKGAELDDQRKSSN</sequence>